<dbReference type="InterPro" id="IPR036397">
    <property type="entry name" value="RNaseH_sf"/>
</dbReference>
<sequence length="314" mass="35859">MKPKKEFLSASALSPFSASRPHPPSDELIVSLITRPEELEQLAIHLARCPAIALDTESNGFYAYYEKVCLIQISDGRVSYIIDPLELGDCLPLKPLLESPDIEKIMHDGVNDVSGLYRDFGIRIDNLFDTAVACRLLGRKRRSLAALVEDYLGIRINKKGQQYNWGSRPLKDSHIEYAALDVHYLLIIAQRLKDELAERGLLELAYEKSRGVARSTVPERSFPPDGYTRIKGFWDLGEDERRIVKGLYRWRDFLARRWDRAPFRVMPDIALVELAVMKPADESDLRGLKGIPRRFKKGGLARELLRVIKEWQGV</sequence>
<dbReference type="GO" id="GO:0000166">
    <property type="term" value="F:nucleotide binding"/>
    <property type="evidence" value="ECO:0007669"/>
    <property type="project" value="InterPro"/>
</dbReference>
<dbReference type="Gene3D" id="1.10.150.80">
    <property type="entry name" value="HRDC domain"/>
    <property type="match status" value="1"/>
</dbReference>
<dbReference type="PANTHER" id="PTHR47649:SF1">
    <property type="entry name" value="RIBONUCLEASE D"/>
    <property type="match status" value="1"/>
</dbReference>
<dbReference type="InterPro" id="IPR051086">
    <property type="entry name" value="RNase_D-like"/>
</dbReference>
<dbReference type="Pfam" id="PF00570">
    <property type="entry name" value="HRDC"/>
    <property type="match status" value="1"/>
</dbReference>
<organism evidence="2 3">
    <name type="scientific">Thermodesulforhabdus norvegica</name>
    <dbReference type="NCBI Taxonomy" id="39841"/>
    <lineage>
        <taxon>Bacteria</taxon>
        <taxon>Pseudomonadati</taxon>
        <taxon>Thermodesulfobacteriota</taxon>
        <taxon>Syntrophobacteria</taxon>
        <taxon>Syntrophobacterales</taxon>
        <taxon>Thermodesulforhabdaceae</taxon>
        <taxon>Thermodesulforhabdus</taxon>
    </lineage>
</organism>
<dbReference type="GO" id="GO:0003676">
    <property type="term" value="F:nucleic acid binding"/>
    <property type="evidence" value="ECO:0007669"/>
    <property type="project" value="InterPro"/>
</dbReference>
<dbReference type="GO" id="GO:0008408">
    <property type="term" value="F:3'-5' exonuclease activity"/>
    <property type="evidence" value="ECO:0007669"/>
    <property type="project" value="InterPro"/>
</dbReference>
<proteinExistence type="predicted"/>
<gene>
    <name evidence="2" type="ORF">SAMN05660836_00058</name>
</gene>
<evidence type="ECO:0000259" key="1">
    <source>
        <dbReference type="PROSITE" id="PS50967"/>
    </source>
</evidence>
<dbReference type="CDD" id="cd06142">
    <property type="entry name" value="RNaseD_exo"/>
    <property type="match status" value="1"/>
</dbReference>
<feature type="domain" description="HRDC" evidence="1">
    <location>
        <begin position="237"/>
        <end position="314"/>
    </location>
</feature>
<dbReference type="PANTHER" id="PTHR47649">
    <property type="entry name" value="RIBONUCLEASE D"/>
    <property type="match status" value="1"/>
</dbReference>
<evidence type="ECO:0000313" key="3">
    <source>
        <dbReference type="Proteomes" id="UP000199611"/>
    </source>
</evidence>
<dbReference type="InterPro" id="IPR002121">
    <property type="entry name" value="HRDC_dom"/>
</dbReference>
<dbReference type="InterPro" id="IPR012337">
    <property type="entry name" value="RNaseH-like_sf"/>
</dbReference>
<dbReference type="InterPro" id="IPR044876">
    <property type="entry name" value="HRDC_dom_sf"/>
</dbReference>
<evidence type="ECO:0000313" key="2">
    <source>
        <dbReference type="EMBL" id="SFM39878.1"/>
    </source>
</evidence>
<dbReference type="SUPFAM" id="SSF47819">
    <property type="entry name" value="HRDC-like"/>
    <property type="match status" value="1"/>
</dbReference>
<dbReference type="PROSITE" id="PS50967">
    <property type="entry name" value="HRDC"/>
    <property type="match status" value="1"/>
</dbReference>
<name>A0A1I4QIG2_9BACT</name>
<dbReference type="EMBL" id="FOUU01000001">
    <property type="protein sequence ID" value="SFM39878.1"/>
    <property type="molecule type" value="Genomic_DNA"/>
</dbReference>
<dbReference type="InterPro" id="IPR002562">
    <property type="entry name" value="3'-5'_exonuclease_dom"/>
</dbReference>
<accession>A0A1I4QIG2</accession>
<dbReference type="InterPro" id="IPR010997">
    <property type="entry name" value="HRDC-like_sf"/>
</dbReference>
<dbReference type="Proteomes" id="UP000199611">
    <property type="component" value="Unassembled WGS sequence"/>
</dbReference>
<protein>
    <submittedName>
        <fullName evidence="2">Ribonuclease D</fullName>
    </submittedName>
</protein>
<dbReference type="Gene3D" id="3.30.420.10">
    <property type="entry name" value="Ribonuclease H-like superfamily/Ribonuclease H"/>
    <property type="match status" value="1"/>
</dbReference>
<keyword evidence="3" id="KW-1185">Reference proteome</keyword>
<dbReference type="SUPFAM" id="SSF53098">
    <property type="entry name" value="Ribonuclease H-like"/>
    <property type="match status" value="1"/>
</dbReference>
<reference evidence="2 3" key="1">
    <citation type="submission" date="2016-10" db="EMBL/GenBank/DDBJ databases">
        <authorList>
            <person name="de Groot N.N."/>
        </authorList>
    </citation>
    <scope>NUCLEOTIDE SEQUENCE [LARGE SCALE GENOMIC DNA]</scope>
    <source>
        <strain evidence="2 3">DSM 9990</strain>
    </source>
</reference>
<dbReference type="AlphaFoldDB" id="A0A1I4QIG2"/>
<dbReference type="RefSeq" id="WP_093392520.1">
    <property type="nucleotide sequence ID" value="NZ_FOUU01000001.1"/>
</dbReference>
<dbReference type="Pfam" id="PF01612">
    <property type="entry name" value="DNA_pol_A_exo1"/>
    <property type="match status" value="1"/>
</dbReference>
<dbReference type="GO" id="GO:0006139">
    <property type="term" value="P:nucleobase-containing compound metabolic process"/>
    <property type="evidence" value="ECO:0007669"/>
    <property type="project" value="InterPro"/>
</dbReference>
<dbReference type="STRING" id="39841.SAMN05660836_00058"/>
<dbReference type="SMART" id="SM00474">
    <property type="entry name" value="35EXOc"/>
    <property type="match status" value="1"/>
</dbReference>
<dbReference type="OrthoDB" id="144122at2"/>